<keyword evidence="4 6" id="KW-0378">Hydrolase</keyword>
<keyword evidence="5 6" id="KW-0720">Serine protease</keyword>
<feature type="active site" description="Charge relay system" evidence="6">
    <location>
        <position position="243"/>
    </location>
</feature>
<dbReference type="InterPro" id="IPR034061">
    <property type="entry name" value="Peptidases_S8_Autotransporter"/>
</dbReference>
<organism evidence="10 11">
    <name type="scientific">Atopomonas hussainii</name>
    <dbReference type="NCBI Taxonomy" id="1429083"/>
    <lineage>
        <taxon>Bacteria</taxon>
        <taxon>Pseudomonadati</taxon>
        <taxon>Pseudomonadota</taxon>
        <taxon>Gammaproteobacteria</taxon>
        <taxon>Pseudomonadales</taxon>
        <taxon>Pseudomonadaceae</taxon>
        <taxon>Atopomonas</taxon>
    </lineage>
</organism>
<reference evidence="10 11" key="1">
    <citation type="submission" date="2016-10" db="EMBL/GenBank/DDBJ databases">
        <authorList>
            <person name="de Groot N.N."/>
        </authorList>
    </citation>
    <scope>NUCLEOTIDE SEQUENCE [LARGE SCALE GENOMIC DNA]</scope>
    <source>
        <strain evidence="10 11">JCM 19513</strain>
    </source>
</reference>
<dbReference type="STRING" id="1429083.GCA_001885685_00578"/>
<dbReference type="CDD" id="cd04848">
    <property type="entry name" value="Peptidases_S8_Autotransporter_serine_protease_like"/>
    <property type="match status" value="1"/>
</dbReference>
<dbReference type="InterPro" id="IPR015500">
    <property type="entry name" value="Peptidase_S8_subtilisin-rel"/>
</dbReference>
<dbReference type="InterPro" id="IPR036852">
    <property type="entry name" value="Peptidase_S8/S53_dom_sf"/>
</dbReference>
<dbReference type="PROSITE" id="PS00137">
    <property type="entry name" value="SUBTILASE_HIS"/>
    <property type="match status" value="1"/>
</dbReference>
<dbReference type="PANTHER" id="PTHR43399">
    <property type="entry name" value="SUBTILISIN-RELATED"/>
    <property type="match status" value="1"/>
</dbReference>
<dbReference type="PRINTS" id="PR00723">
    <property type="entry name" value="SUBTILISIN"/>
</dbReference>
<gene>
    <name evidence="10" type="ORF">SAMN05216214_10141</name>
</gene>
<dbReference type="Proteomes" id="UP000185766">
    <property type="component" value="Unassembled WGS sequence"/>
</dbReference>
<dbReference type="InterPro" id="IPR051048">
    <property type="entry name" value="Peptidase_S8/S53_subtilisin"/>
</dbReference>
<dbReference type="PANTHER" id="PTHR43399:SF4">
    <property type="entry name" value="CELL WALL-ASSOCIATED PROTEASE"/>
    <property type="match status" value="1"/>
</dbReference>
<dbReference type="InterPro" id="IPR022398">
    <property type="entry name" value="Peptidase_S8_His-AS"/>
</dbReference>
<feature type="compositionally biased region" description="Pro residues" evidence="8">
    <location>
        <begin position="138"/>
        <end position="202"/>
    </location>
</feature>
<feature type="compositionally biased region" description="Gly residues" evidence="8">
    <location>
        <begin position="122"/>
        <end position="131"/>
    </location>
</feature>
<dbReference type="SUPFAM" id="SSF52743">
    <property type="entry name" value="Subtilisin-like"/>
    <property type="match status" value="1"/>
</dbReference>
<dbReference type="EMBL" id="FOAS01000001">
    <property type="protein sequence ID" value="SEK19068.1"/>
    <property type="molecule type" value="Genomic_DNA"/>
</dbReference>
<protein>
    <submittedName>
        <fullName evidence="10">Serine protease, subtilisin family</fullName>
    </submittedName>
</protein>
<dbReference type="PROSITE" id="PS00138">
    <property type="entry name" value="SUBTILASE_SER"/>
    <property type="match status" value="1"/>
</dbReference>
<feature type="active site" description="Charge relay system" evidence="6">
    <location>
        <position position="469"/>
    </location>
</feature>
<evidence type="ECO:0000256" key="8">
    <source>
        <dbReference type="SAM" id="MobiDB-lite"/>
    </source>
</evidence>
<dbReference type="Pfam" id="PF00082">
    <property type="entry name" value="Peptidase_S8"/>
    <property type="match status" value="1"/>
</dbReference>
<dbReference type="AlphaFoldDB" id="A0A1H7EZ61"/>
<feature type="domain" description="Peptidase S8/S53" evidence="9">
    <location>
        <begin position="234"/>
        <end position="517"/>
    </location>
</feature>
<keyword evidence="3" id="KW-0732">Signal</keyword>
<keyword evidence="2 6" id="KW-0645">Protease</keyword>
<dbReference type="PROSITE" id="PS51892">
    <property type="entry name" value="SUBTILASE"/>
    <property type="match status" value="1"/>
</dbReference>
<dbReference type="InterPro" id="IPR023827">
    <property type="entry name" value="Peptidase_S8_Asp-AS"/>
</dbReference>
<feature type="active site" description="Charge relay system" evidence="6">
    <location>
        <position position="277"/>
    </location>
</feature>
<evidence type="ECO:0000256" key="1">
    <source>
        <dbReference type="ARBA" id="ARBA00011073"/>
    </source>
</evidence>
<dbReference type="InterPro" id="IPR000209">
    <property type="entry name" value="Peptidase_S8/S53_dom"/>
</dbReference>
<proteinExistence type="inferred from homology"/>
<sequence length="922" mass="97134">MMRWQQALLGLGCGLVWQGAVWATPLPPVELPAEIQSEFIRLYELPDEALAQQLEPTLDIFPEYREDLLRYLAQEASVERRSLLAQVGKLSQAERFAWLGTTAGKVGLAAVAVGGIAAATGSSGGGGGSGGAATTTPTPSPAPAPAPTPAPTPPVAPTPDPAPAPTPAPNPTPEPTPEPTPDPAPTPTPPTPAPNPTPAPEPVDPETFRTTEFKKDWGLATIKAEHAYARGATGKDVVVAVVDTGVDIQHKELQGQIANGGSVVRDGGPAMTDGHSHGTHVAGTIAAKRDGQGMHGVAPEAKILPIKYLDDGVEGSVTLGTKEALDRQVAYGARVSNNSWGQRTTVGNAYRSKTIADLSESERSYYTNSIASLYKAAQNAGIVFVFAAGNNTTGDTSIAAQPSFYAALPLLAPELAGQWLAVVNIASNGKISSGSHRCGDAQAFCLAAPGSGIYSATPGDNYGYKTGTSMAAPHVSGALALLMDLFPTLSAQQVTERVLVSANKSGEYADKAVYGQGLLDLQAASNPIGGLMINTQSGEVVALDQAKLAASDPLGSSLREALSQVDLVVKDSLDAPFVMAGSQLSGDDAQHARVDTGAYLARLNREHSMTELSDGQGLTLRFSAGEQGSGLASLGELQAWQGFGPDMAVSASFNTDPSWSQGLLQLQPELRDAGMTQALSNPYLSLQQQALGGGLHWQLGQGWHAGVQVQTAAAEEQFAQSADSRDYQHSVQTEWGYRALQGWSASVQLGALMEQQRMLGAQGSQWINGDSQTLFAGLNVSVPLNDAWQAFARYNLGQTQLDSRGWLQQAELNSDSFTLGLAGQPAAGWQVGVLAYQPLRVRDGAGQLSLPTGLNADNSVQWQTRESSLASAGRHMEYEAFFRYELPTWQLSFKGSLLHIQDYRNQRGNNDNLILLSTGLRY</sequence>
<evidence type="ECO:0000256" key="5">
    <source>
        <dbReference type="ARBA" id="ARBA00022825"/>
    </source>
</evidence>
<dbReference type="Gene3D" id="3.40.50.200">
    <property type="entry name" value="Peptidase S8/S53 domain"/>
    <property type="match status" value="1"/>
</dbReference>
<evidence type="ECO:0000256" key="3">
    <source>
        <dbReference type="ARBA" id="ARBA00022729"/>
    </source>
</evidence>
<dbReference type="GO" id="GO:0006508">
    <property type="term" value="P:proteolysis"/>
    <property type="evidence" value="ECO:0007669"/>
    <property type="project" value="UniProtKB-KW"/>
</dbReference>
<evidence type="ECO:0000259" key="9">
    <source>
        <dbReference type="Pfam" id="PF00082"/>
    </source>
</evidence>
<evidence type="ECO:0000313" key="11">
    <source>
        <dbReference type="Proteomes" id="UP000185766"/>
    </source>
</evidence>
<accession>A0A1H7EZ61</accession>
<evidence type="ECO:0000256" key="2">
    <source>
        <dbReference type="ARBA" id="ARBA00022670"/>
    </source>
</evidence>
<keyword evidence="11" id="KW-1185">Reference proteome</keyword>
<evidence type="ECO:0000256" key="6">
    <source>
        <dbReference type="PROSITE-ProRule" id="PRU01240"/>
    </source>
</evidence>
<dbReference type="GO" id="GO:0004252">
    <property type="term" value="F:serine-type endopeptidase activity"/>
    <property type="evidence" value="ECO:0007669"/>
    <property type="project" value="UniProtKB-UniRule"/>
</dbReference>
<evidence type="ECO:0000313" key="10">
    <source>
        <dbReference type="EMBL" id="SEK19068.1"/>
    </source>
</evidence>
<comment type="similarity">
    <text evidence="1 6 7">Belongs to the peptidase S8 family.</text>
</comment>
<feature type="region of interest" description="Disordered" evidence="8">
    <location>
        <begin position="121"/>
        <end position="206"/>
    </location>
</feature>
<dbReference type="InterPro" id="IPR023828">
    <property type="entry name" value="Peptidase_S8_Ser-AS"/>
</dbReference>
<dbReference type="PROSITE" id="PS00136">
    <property type="entry name" value="SUBTILASE_ASP"/>
    <property type="match status" value="1"/>
</dbReference>
<evidence type="ECO:0000256" key="7">
    <source>
        <dbReference type="RuleBase" id="RU003355"/>
    </source>
</evidence>
<evidence type="ECO:0000256" key="4">
    <source>
        <dbReference type="ARBA" id="ARBA00022801"/>
    </source>
</evidence>
<name>A0A1H7EZ61_9GAMM</name>